<dbReference type="EMBL" id="AB930144">
    <property type="protein sequence ID" value="BAP05420.1"/>
    <property type="molecule type" value="Genomic_DNA"/>
</dbReference>
<name>A0A068PBI1_9EUKA</name>
<dbReference type="GO" id="GO:0019843">
    <property type="term" value="F:rRNA binding"/>
    <property type="evidence" value="ECO:0007669"/>
    <property type="project" value="InterPro"/>
</dbReference>
<geneLocation type="mitochondrion" evidence="5"/>
<dbReference type="GO" id="GO:0032543">
    <property type="term" value="P:mitochondrial translation"/>
    <property type="evidence" value="ECO:0007669"/>
    <property type="project" value="TreeGrafter"/>
</dbReference>
<keyword evidence="3 4" id="KW-0687">Ribonucleoprotein</keyword>
<dbReference type="Gene3D" id="3.90.1170.10">
    <property type="entry name" value="Ribosomal protein L10e/L16"/>
    <property type="match status" value="1"/>
</dbReference>
<dbReference type="InterPro" id="IPR047873">
    <property type="entry name" value="Ribosomal_uL16"/>
</dbReference>
<evidence type="ECO:0000256" key="4">
    <source>
        <dbReference type="RuleBase" id="RU004413"/>
    </source>
</evidence>
<dbReference type="PRINTS" id="PR00060">
    <property type="entry name" value="RIBOSOMALL16"/>
</dbReference>
<dbReference type="GO" id="GO:0003735">
    <property type="term" value="F:structural constituent of ribosome"/>
    <property type="evidence" value="ECO:0007669"/>
    <property type="project" value="InterPro"/>
</dbReference>
<gene>
    <name evidence="5" type="primary">rpl16</name>
</gene>
<dbReference type="CDD" id="cd01433">
    <property type="entry name" value="Ribosomal_L16_L10e"/>
    <property type="match status" value="1"/>
</dbReference>
<dbReference type="AlphaFoldDB" id="A0A068PBI1"/>
<dbReference type="Pfam" id="PF00252">
    <property type="entry name" value="Ribosomal_L16"/>
    <property type="match status" value="1"/>
</dbReference>
<dbReference type="PANTHER" id="PTHR12220">
    <property type="entry name" value="50S/60S RIBOSOMAL PROTEIN L16"/>
    <property type="match status" value="1"/>
</dbReference>
<evidence type="ECO:0000256" key="1">
    <source>
        <dbReference type="ARBA" id="ARBA00008931"/>
    </source>
</evidence>
<comment type="similarity">
    <text evidence="1 4">Belongs to the universal ribosomal protein uL16 family.</text>
</comment>
<protein>
    <submittedName>
        <fullName evidence="5">Ribosomal protein L16</fullName>
    </submittedName>
</protein>
<sequence length="133" mass="15727">MLKALAVRKVKKLNNNKKTIMRFSNNSLISYEAGIITNFQLESLRRYLRRLLKKKAQIFFRLVVTRPITKKPNEVRLGKGKGNAKYWAYFAKKNEVLVELNSTNNKITKNLKNASLKLSLKSFFFQRNKRWIF</sequence>
<dbReference type="InterPro" id="IPR016180">
    <property type="entry name" value="Ribosomal_uL16_dom"/>
</dbReference>
<organism evidence="5">
    <name type="scientific">Chrysochromulina sp. NIES-1333</name>
    <dbReference type="NCBI Taxonomy" id="407208"/>
    <lineage>
        <taxon>Eukaryota</taxon>
        <taxon>Haptista</taxon>
        <taxon>Haptophyta</taxon>
        <taxon>Prymnesiophyceae</taxon>
        <taxon>Prymnesiales</taxon>
        <taxon>Chrysochromulinaceae</taxon>
        <taxon>Chrysochromulina</taxon>
    </lineage>
</organism>
<dbReference type="PANTHER" id="PTHR12220:SF13">
    <property type="entry name" value="LARGE RIBOSOMAL SUBUNIT PROTEIN UL16M"/>
    <property type="match status" value="1"/>
</dbReference>
<keyword evidence="2 4" id="KW-0689">Ribosomal protein</keyword>
<keyword evidence="5" id="KW-0496">Mitochondrion</keyword>
<dbReference type="GO" id="GO:0005762">
    <property type="term" value="C:mitochondrial large ribosomal subunit"/>
    <property type="evidence" value="ECO:0007669"/>
    <property type="project" value="TreeGrafter"/>
</dbReference>
<dbReference type="SUPFAM" id="SSF54686">
    <property type="entry name" value="Ribosomal protein L16p/L10e"/>
    <property type="match status" value="1"/>
</dbReference>
<dbReference type="InterPro" id="IPR036920">
    <property type="entry name" value="Ribosomal_uL16_sf"/>
</dbReference>
<accession>A0A068PBI1</accession>
<dbReference type="InterPro" id="IPR000114">
    <property type="entry name" value="Ribosomal_uL16_bact-type"/>
</dbReference>
<evidence type="ECO:0000256" key="3">
    <source>
        <dbReference type="ARBA" id="ARBA00023274"/>
    </source>
</evidence>
<evidence type="ECO:0000313" key="5">
    <source>
        <dbReference type="EMBL" id="BAP05420.1"/>
    </source>
</evidence>
<reference evidence="5" key="1">
    <citation type="journal article" date="2014" name="Mob. Genet. Elements">
        <title>An intronic open reading frame was released from one of group II introns in the mitochondrial genome of the haptophyte Chrysochromulina sp. NIES-1333.</title>
        <authorList>
            <person name="Nishimura Y."/>
            <person name="Kamikawa R."/>
            <person name="Hashimoto T."/>
            <person name="Inagaki Y."/>
        </authorList>
    </citation>
    <scope>NUCLEOTIDE SEQUENCE</scope>
    <source>
        <strain evidence="5">NIES-1333</strain>
    </source>
</reference>
<proteinExistence type="inferred from homology"/>
<evidence type="ECO:0000256" key="2">
    <source>
        <dbReference type="ARBA" id="ARBA00022980"/>
    </source>
</evidence>